<keyword evidence="3" id="KW-1185">Reference proteome</keyword>
<protein>
    <recommendedName>
        <fullName evidence="4">DUF5666 domain-containing protein</fullName>
    </recommendedName>
</protein>
<evidence type="ECO:0008006" key="4">
    <source>
        <dbReference type="Google" id="ProtNLM"/>
    </source>
</evidence>
<feature type="chain" id="PRO_5002893350" description="DUF5666 domain-containing protein" evidence="1">
    <location>
        <begin position="23"/>
        <end position="93"/>
    </location>
</feature>
<gene>
    <name evidence="2" type="ORF">Cflav_PD1357</name>
</gene>
<comment type="caution">
    <text evidence="2">The sequence shown here is derived from an EMBL/GenBank/DDBJ whole genome shotgun (WGS) entry which is preliminary data.</text>
</comment>
<evidence type="ECO:0000313" key="2">
    <source>
        <dbReference type="EMBL" id="EEF58157.1"/>
    </source>
</evidence>
<dbReference type="Proteomes" id="UP000003688">
    <property type="component" value="Unassembled WGS sequence"/>
</dbReference>
<name>B9XPN4_PEDPL</name>
<accession>B9XPN4</accession>
<keyword evidence="1" id="KW-0732">Signal</keyword>
<dbReference type="AlphaFoldDB" id="B9XPN4"/>
<sequence precursor="true">MKHLILTILCAAALLFTNSLQAAAEVKTYQVTGPILEVTPTTVTVQKGDEKWQIARTKDTDVAGDLKVGSKATVTYQMIATSVQVKDAKGKKK</sequence>
<evidence type="ECO:0000313" key="3">
    <source>
        <dbReference type="Proteomes" id="UP000003688"/>
    </source>
</evidence>
<dbReference type="OrthoDB" id="7067110at2"/>
<proteinExistence type="predicted"/>
<feature type="signal peptide" evidence="1">
    <location>
        <begin position="1"/>
        <end position="22"/>
    </location>
</feature>
<evidence type="ECO:0000256" key="1">
    <source>
        <dbReference type="SAM" id="SignalP"/>
    </source>
</evidence>
<dbReference type="EMBL" id="ABOX02000048">
    <property type="protein sequence ID" value="EEF58157.1"/>
    <property type="molecule type" value="Genomic_DNA"/>
</dbReference>
<dbReference type="RefSeq" id="WP_007417770.1">
    <property type="nucleotide sequence ID" value="NZ_ABOX02000048.1"/>
</dbReference>
<organism evidence="2 3">
    <name type="scientific">Pedosphaera parvula (strain Ellin514)</name>
    <dbReference type="NCBI Taxonomy" id="320771"/>
    <lineage>
        <taxon>Bacteria</taxon>
        <taxon>Pseudomonadati</taxon>
        <taxon>Verrucomicrobiota</taxon>
        <taxon>Pedosphaerae</taxon>
        <taxon>Pedosphaerales</taxon>
        <taxon>Pedosphaeraceae</taxon>
        <taxon>Pedosphaera</taxon>
    </lineage>
</organism>
<reference evidence="2 3" key="1">
    <citation type="journal article" date="2011" name="J. Bacteriol.">
        <title>Genome sequence of 'Pedosphaera parvula' Ellin514, an aerobic Verrucomicrobial isolate from pasture soil.</title>
        <authorList>
            <person name="Kant R."/>
            <person name="van Passel M.W."/>
            <person name="Sangwan P."/>
            <person name="Palva A."/>
            <person name="Lucas S."/>
            <person name="Copeland A."/>
            <person name="Lapidus A."/>
            <person name="Glavina Del Rio T."/>
            <person name="Dalin E."/>
            <person name="Tice H."/>
            <person name="Bruce D."/>
            <person name="Goodwin L."/>
            <person name="Pitluck S."/>
            <person name="Chertkov O."/>
            <person name="Larimer F.W."/>
            <person name="Land M.L."/>
            <person name="Hauser L."/>
            <person name="Brettin T.S."/>
            <person name="Detter J.C."/>
            <person name="Han S."/>
            <person name="de Vos W.M."/>
            <person name="Janssen P.H."/>
            <person name="Smidt H."/>
        </authorList>
    </citation>
    <scope>NUCLEOTIDE SEQUENCE [LARGE SCALE GENOMIC DNA]</scope>
    <source>
        <strain evidence="2 3">Ellin514</strain>
    </source>
</reference>